<comment type="caution">
    <text evidence="2">The sequence shown here is derived from an EMBL/GenBank/DDBJ whole genome shotgun (WGS) entry which is preliminary data.</text>
</comment>
<feature type="compositionally biased region" description="Basic and acidic residues" evidence="1">
    <location>
        <begin position="413"/>
        <end position="423"/>
    </location>
</feature>
<evidence type="ECO:0000313" key="2">
    <source>
        <dbReference type="EMBL" id="KAJ7387743.1"/>
    </source>
</evidence>
<sequence length="859" mass="96409">MDEASQNSFYDDDLPVSDTTTEVTNHLKDEGVFTFQSICQQLRDGTPDPIRHEQRAHDASDDFKVPVCDEQTCQLEIPKDTDRTTSMSNSQPQERPTVPSTGPCGEMRPAIASNNSQEYSAECETRLSPPGKILHDSYECSKDDTGKSRATQDELYLAWNAQSQFENELMNKVPAGWPAIGVKSIVTENQIVTPHQSTLSFFTLVKQAHLLSDEQLQQMYKRGHNEAENSDKCLRSSLKRNSPLHETSRPEKFAKMDLDAEIEDASEDSEFFSQEDTIDDCNVGPRFNADQEVPIQEVNITSTGHAVENVDKHLPGNVTSRVSSFGETPSLNSENNSLNWQGSTKDHFHIEKAPFYEEQNIVGSSTESFCVKFSEKNDGVVTCEKSLDKEGWPGCGESRASLTNTKYGGSDPRLTDQPRKNSDFTEKQQTVIITKEDDLSHDEQCLDDVDCSPLQSRKELLTGEMPLLYEREEVQDWENCDAFPAKTTLSQDIENFTSSSPAKILNDTFPWHAECFDKVRLSESSDNTINEQPVSLTERAPNSINVCFTLESTVDNNSIIGVAADSKNCHLQGRCDQTPPENIQTEGFKKQGRMEMATNFPGQGNNNIITIAQVAENTQKPVSNATTKDDTVMYSDDDDKENKAEFNYGHQEIKIWENHQDESDQFRTEIESRMTNLDGPELLQFAMIFVKGALNKSQNVTSYSEPLKCDEETKTMFRAAPAFLWKSQIPYHSQQASTALGPSDDETFSKEAGMVVSLKMAVSESDVLQIVESSIAKNKEDLLASMKQVLNESLSEIKRANAESADSHLSQIKRMKFDDPHRFKKKANEDQYKFNLKLSDAVDEAKTSCLSQKFDKAKQ</sequence>
<dbReference type="Proteomes" id="UP001163046">
    <property type="component" value="Unassembled WGS sequence"/>
</dbReference>
<feature type="region of interest" description="Disordered" evidence="1">
    <location>
        <begin position="78"/>
        <end position="110"/>
    </location>
</feature>
<feature type="region of interest" description="Disordered" evidence="1">
    <location>
        <begin position="1"/>
        <end position="22"/>
    </location>
</feature>
<dbReference type="OrthoDB" id="5979474at2759"/>
<gene>
    <name evidence="2" type="ORF">OS493_001086</name>
</gene>
<dbReference type="AlphaFoldDB" id="A0A9W9ZVC7"/>
<name>A0A9W9ZVC7_9CNID</name>
<organism evidence="2 3">
    <name type="scientific">Desmophyllum pertusum</name>
    <dbReference type="NCBI Taxonomy" id="174260"/>
    <lineage>
        <taxon>Eukaryota</taxon>
        <taxon>Metazoa</taxon>
        <taxon>Cnidaria</taxon>
        <taxon>Anthozoa</taxon>
        <taxon>Hexacorallia</taxon>
        <taxon>Scleractinia</taxon>
        <taxon>Caryophylliina</taxon>
        <taxon>Caryophylliidae</taxon>
        <taxon>Desmophyllum</taxon>
    </lineage>
</organism>
<feature type="region of interest" description="Disordered" evidence="1">
    <location>
        <begin position="398"/>
        <end position="423"/>
    </location>
</feature>
<reference evidence="2" key="1">
    <citation type="submission" date="2023-01" db="EMBL/GenBank/DDBJ databases">
        <title>Genome assembly of the deep-sea coral Lophelia pertusa.</title>
        <authorList>
            <person name="Herrera S."/>
            <person name="Cordes E."/>
        </authorList>
    </citation>
    <scope>NUCLEOTIDE SEQUENCE</scope>
    <source>
        <strain evidence="2">USNM1676648</strain>
        <tissue evidence="2">Polyp</tissue>
    </source>
</reference>
<keyword evidence="3" id="KW-1185">Reference proteome</keyword>
<dbReference type="EMBL" id="MU825873">
    <property type="protein sequence ID" value="KAJ7387743.1"/>
    <property type="molecule type" value="Genomic_DNA"/>
</dbReference>
<proteinExistence type="predicted"/>
<protein>
    <submittedName>
        <fullName evidence="2">Uncharacterized protein</fullName>
    </submittedName>
</protein>
<evidence type="ECO:0000313" key="3">
    <source>
        <dbReference type="Proteomes" id="UP001163046"/>
    </source>
</evidence>
<evidence type="ECO:0000256" key="1">
    <source>
        <dbReference type="SAM" id="MobiDB-lite"/>
    </source>
</evidence>
<feature type="compositionally biased region" description="Polar residues" evidence="1">
    <location>
        <begin position="84"/>
        <end position="100"/>
    </location>
</feature>
<accession>A0A9W9ZVC7</accession>